<evidence type="ECO:0000259" key="3">
    <source>
        <dbReference type="Pfam" id="PF08279"/>
    </source>
</evidence>
<evidence type="ECO:0000313" key="5">
    <source>
        <dbReference type="Proteomes" id="UP000035996"/>
    </source>
</evidence>
<dbReference type="InterPro" id="IPR036390">
    <property type="entry name" value="WH_DNA-bd_sf"/>
</dbReference>
<accession>A0A0J6FT52</accession>
<evidence type="ECO:0000313" key="4">
    <source>
        <dbReference type="EMBL" id="KMM37527.1"/>
    </source>
</evidence>
<dbReference type="AlphaFoldDB" id="A0A0J6FT52"/>
<dbReference type="Gene3D" id="1.10.10.10">
    <property type="entry name" value="Winged helix-like DNA-binding domain superfamily/Winged helix DNA-binding domain"/>
    <property type="match status" value="1"/>
</dbReference>
<feature type="binding site" evidence="1">
    <location>
        <position position="152"/>
    </location>
    <ligand>
        <name>Ni(2+)</name>
        <dbReference type="ChEBI" id="CHEBI:49786"/>
    </ligand>
</feature>
<feature type="binding site" evidence="1">
    <location>
        <position position="93"/>
    </location>
    <ligand>
        <name>Ni(2+)</name>
        <dbReference type="ChEBI" id="CHEBI:49786"/>
    </ligand>
</feature>
<dbReference type="EMBL" id="LELK01000004">
    <property type="protein sequence ID" value="KMM37527.1"/>
    <property type="molecule type" value="Genomic_DNA"/>
</dbReference>
<dbReference type="PANTHER" id="PTHR40068:SF1">
    <property type="entry name" value="TRANSCRIPTION REPRESSOR NIAR-RELATED"/>
    <property type="match status" value="1"/>
</dbReference>
<name>A0A0J6FT52_9BACL</name>
<dbReference type="GO" id="GO:0046872">
    <property type="term" value="F:metal ion binding"/>
    <property type="evidence" value="ECO:0007669"/>
    <property type="project" value="UniProtKB-KW"/>
</dbReference>
<comment type="caution">
    <text evidence="4">The sequence shown here is derived from an EMBL/GenBank/DDBJ whole genome shotgun (WGS) entry which is preliminary data.</text>
</comment>
<reference evidence="4" key="1">
    <citation type="submission" date="2015-06" db="EMBL/GenBank/DDBJ databases">
        <authorList>
            <person name="Liu B."/>
            <person name="Wang J."/>
            <person name="Zhu Y."/>
            <person name="Liu G."/>
            <person name="Chen Q."/>
            <person name="Zheng C."/>
            <person name="Che J."/>
            <person name="Ge C."/>
            <person name="Shi H."/>
            <person name="Pan Z."/>
            <person name="Liu X."/>
        </authorList>
    </citation>
    <scope>NUCLEOTIDE SEQUENCE [LARGE SCALE GENOMIC DNA]</scope>
    <source>
        <strain evidence="4">DSM 16346</strain>
    </source>
</reference>
<dbReference type="InterPro" id="IPR035922">
    <property type="entry name" value="3H_dom_sf"/>
</dbReference>
<evidence type="ECO:0000256" key="1">
    <source>
        <dbReference type="PIRSR" id="PIRSR037847-1"/>
    </source>
</evidence>
<dbReference type="SUPFAM" id="SSF75500">
    <property type="entry name" value="Putative transcriptional regulator TM1602, C-terminal domain"/>
    <property type="match status" value="1"/>
</dbReference>
<dbReference type="Proteomes" id="UP000035996">
    <property type="component" value="Unassembled WGS sequence"/>
</dbReference>
<feature type="binding site" evidence="1">
    <location>
        <position position="154"/>
    </location>
    <ligand>
        <name>Ni(2+)</name>
        <dbReference type="ChEBI" id="CHEBI:49786"/>
    </ligand>
</feature>
<dbReference type="InterPro" id="IPR004173">
    <property type="entry name" value="3H_domain"/>
</dbReference>
<protein>
    <submittedName>
        <fullName evidence="4">Transcriptional regulator</fullName>
    </submittedName>
</protein>
<proteinExistence type="predicted"/>
<dbReference type="SUPFAM" id="SSF46785">
    <property type="entry name" value="Winged helix' DNA-binding domain"/>
    <property type="match status" value="1"/>
</dbReference>
<dbReference type="Pfam" id="PF08279">
    <property type="entry name" value="HTH_11"/>
    <property type="match status" value="1"/>
</dbReference>
<dbReference type="PATRIC" id="fig|157733.3.peg.1477"/>
<dbReference type="PIRSF" id="PIRSF037847">
    <property type="entry name" value="NiaR"/>
    <property type="match status" value="1"/>
</dbReference>
<dbReference type="InterPro" id="IPR036388">
    <property type="entry name" value="WH-like_DNA-bd_sf"/>
</dbReference>
<dbReference type="InterPro" id="IPR026043">
    <property type="entry name" value="NadR"/>
</dbReference>
<dbReference type="PANTHER" id="PTHR40068">
    <property type="entry name" value="TRANSCRIPTION REPRESSOR NIAR-RELATED"/>
    <property type="match status" value="1"/>
</dbReference>
<dbReference type="Pfam" id="PF02829">
    <property type="entry name" value="3H"/>
    <property type="match status" value="1"/>
</dbReference>
<feature type="domain" description="3H" evidence="2">
    <location>
        <begin position="81"/>
        <end position="177"/>
    </location>
</feature>
<evidence type="ECO:0000259" key="2">
    <source>
        <dbReference type="Pfam" id="PF02829"/>
    </source>
</evidence>
<keyword evidence="5" id="KW-1185">Reference proteome</keyword>
<dbReference type="OrthoDB" id="9792661at2"/>
<sequence>MGQDGAKILGENRRLLILQWLKESDKPLTGSDLSKRTNVSRQIIVQDISLLKARNEPIIATSQGYILFNAERKELRLERVIACQHSPEDTKNELYTIVDNGGTVKDVTVEHPLYGDLTASLFVSNRLEADQFLSKLSVTNASLLSELTSGVHLHTIEASSQSQIEAVCRALKDQGFLLNQD</sequence>
<dbReference type="STRING" id="157733.AB986_16930"/>
<keyword evidence="1" id="KW-0479">Metal-binding</keyword>
<dbReference type="RefSeq" id="WP_048312623.1">
    <property type="nucleotide sequence ID" value="NZ_CP119526.1"/>
</dbReference>
<keyword evidence="1" id="KW-0533">Nickel</keyword>
<feature type="binding site" evidence="1">
    <location>
        <position position="85"/>
    </location>
    <ligand>
        <name>Ni(2+)</name>
        <dbReference type="ChEBI" id="CHEBI:49786"/>
    </ligand>
</feature>
<dbReference type="InterPro" id="IPR013196">
    <property type="entry name" value="HTH_11"/>
</dbReference>
<dbReference type="Gene3D" id="3.30.1340.20">
    <property type="entry name" value="3H domain"/>
    <property type="match status" value="1"/>
</dbReference>
<organism evidence="4 5">
    <name type="scientific">Guptibacillus hwajinpoensis</name>
    <dbReference type="NCBI Taxonomy" id="208199"/>
    <lineage>
        <taxon>Bacteria</taxon>
        <taxon>Bacillati</taxon>
        <taxon>Bacillota</taxon>
        <taxon>Bacilli</taxon>
        <taxon>Bacillales</taxon>
        <taxon>Guptibacillaceae</taxon>
        <taxon>Guptibacillus</taxon>
    </lineage>
</organism>
<feature type="domain" description="Helix-turn-helix type 11" evidence="3">
    <location>
        <begin position="13"/>
        <end position="66"/>
    </location>
</feature>
<gene>
    <name evidence="4" type="ORF">AB986_16930</name>
</gene>